<dbReference type="Proteomes" id="UP001500635">
    <property type="component" value="Unassembled WGS sequence"/>
</dbReference>
<dbReference type="PANTHER" id="PTHR36837:SF5">
    <property type="entry name" value="POLY-3-HYDROXYBUTYRATE SYNTHASE"/>
    <property type="match status" value="1"/>
</dbReference>
<evidence type="ECO:0000259" key="4">
    <source>
        <dbReference type="Pfam" id="PF07167"/>
    </source>
</evidence>
<name>A0ABP8JTY6_9ACTN</name>
<evidence type="ECO:0000256" key="3">
    <source>
        <dbReference type="SAM" id="MobiDB-lite"/>
    </source>
</evidence>
<dbReference type="InterPro" id="IPR010941">
    <property type="entry name" value="PhaC_N"/>
</dbReference>
<feature type="region of interest" description="Disordered" evidence="3">
    <location>
        <begin position="524"/>
        <end position="553"/>
    </location>
</feature>
<keyword evidence="1" id="KW-0808">Transferase</keyword>
<dbReference type="EMBL" id="BAABFR010000046">
    <property type="protein sequence ID" value="GAA4396019.1"/>
    <property type="molecule type" value="Genomic_DNA"/>
</dbReference>
<keyword evidence="6" id="KW-1185">Reference proteome</keyword>
<evidence type="ECO:0000313" key="5">
    <source>
        <dbReference type="EMBL" id="GAA4396019.1"/>
    </source>
</evidence>
<organism evidence="5 6">
    <name type="scientific">Tsukamurella soli</name>
    <dbReference type="NCBI Taxonomy" id="644556"/>
    <lineage>
        <taxon>Bacteria</taxon>
        <taxon>Bacillati</taxon>
        <taxon>Actinomycetota</taxon>
        <taxon>Actinomycetes</taxon>
        <taxon>Mycobacteriales</taxon>
        <taxon>Tsukamurellaceae</taxon>
        <taxon>Tsukamurella</taxon>
    </lineage>
</organism>
<feature type="domain" description="Poly-beta-hydroxybutyrate polymerase N-terminal" evidence="4">
    <location>
        <begin position="64"/>
        <end position="231"/>
    </location>
</feature>
<reference evidence="6" key="1">
    <citation type="journal article" date="2019" name="Int. J. Syst. Evol. Microbiol.">
        <title>The Global Catalogue of Microorganisms (GCM) 10K type strain sequencing project: providing services to taxonomists for standard genome sequencing and annotation.</title>
        <authorList>
            <consortium name="The Broad Institute Genomics Platform"/>
            <consortium name="The Broad Institute Genome Sequencing Center for Infectious Disease"/>
            <person name="Wu L."/>
            <person name="Ma J."/>
        </authorList>
    </citation>
    <scope>NUCLEOTIDE SEQUENCE [LARGE SCALE GENOMIC DNA]</scope>
    <source>
        <strain evidence="6">JCM 17688</strain>
    </source>
</reference>
<evidence type="ECO:0000256" key="2">
    <source>
        <dbReference type="ARBA" id="ARBA00023315"/>
    </source>
</evidence>
<dbReference type="SUPFAM" id="SSF53474">
    <property type="entry name" value="alpha/beta-Hydrolases"/>
    <property type="match status" value="1"/>
</dbReference>
<gene>
    <name evidence="5" type="primary">phaC_3</name>
    <name evidence="5" type="ORF">GCM10023147_29860</name>
</gene>
<evidence type="ECO:0000256" key="1">
    <source>
        <dbReference type="ARBA" id="ARBA00022679"/>
    </source>
</evidence>
<dbReference type="RefSeq" id="WP_344997328.1">
    <property type="nucleotide sequence ID" value="NZ_BAABFR010000046.1"/>
</dbReference>
<dbReference type="PANTHER" id="PTHR36837">
    <property type="entry name" value="POLY(3-HYDROXYALKANOATE) POLYMERASE SUBUNIT PHAC"/>
    <property type="match status" value="1"/>
</dbReference>
<dbReference type="InterPro" id="IPR051321">
    <property type="entry name" value="PHA/PHB_synthase"/>
</dbReference>
<proteinExistence type="predicted"/>
<dbReference type="InterPro" id="IPR029058">
    <property type="entry name" value="AB_hydrolase_fold"/>
</dbReference>
<comment type="caution">
    <text evidence="5">The sequence shown here is derived from an EMBL/GenBank/DDBJ whole genome shotgun (WGS) entry which is preliminary data.</text>
</comment>
<keyword evidence="2" id="KW-0012">Acyltransferase</keyword>
<dbReference type="Pfam" id="PF07167">
    <property type="entry name" value="PhaC_N"/>
    <property type="match status" value="1"/>
</dbReference>
<dbReference type="Gene3D" id="3.40.50.1820">
    <property type="entry name" value="alpha/beta hydrolase"/>
    <property type="match status" value="1"/>
</dbReference>
<protein>
    <submittedName>
        <fullName evidence="5">Class II poly(R)-hydroxyalkanoic acid synthase</fullName>
    </submittedName>
</protein>
<sequence>MALDDQFLMDEEFGAGGISGLDPLQIREVLALLADPKAALAAPELAAEWVKILLGLSDVEVPERDAQYRDKAWREHPIFRRLAQGHLAWAKWVEDRTERDEGTWENRERARYVTNIVTGALSPANLPMTNPAAIRKAVETGGRSLLRGARTFVRDVATNGGMPHMTDPSPFTVGLNVATSAGAVVYREEMFELIQYSPTTEKVHERPLLFVPPQLGRYYILDLAPQRSLVEQAVSSGMQTFMLVWRNPRKDRHARHGEWGFEDYMSAVARAFAVVTQIAGTDDLNLVGFCAGGVTSALTQAYLAARGENPIHCATYLVTMLDTRRPNLVTPLTTRGVSSELNKLADKAAVIDAKRIADHWAWLRPNDLVFGHVINNWLLGEEPSAYDLLAWNDDQSNLTAKFVADTTALMASGVLVKPGGVTLLDTEIDLSQVKVDTFVVAAQTDHITTWRPCYMTSQVLGGDSEVVIVNKGHIQTLVSPIAKSRQKYWAGRADVPDPDAWIRQTEQRAGSWWPHWIEWLAPRAGEEKPSPERLGSLAHPAREPAPGRYVLEK</sequence>
<evidence type="ECO:0000313" key="6">
    <source>
        <dbReference type="Proteomes" id="UP001500635"/>
    </source>
</evidence>
<accession>A0ABP8JTY6</accession>